<dbReference type="InterPro" id="IPR015057">
    <property type="entry name" value="Rv2632c-like"/>
</dbReference>
<gene>
    <name evidence="2" type="ORF">ACFP1Z_10130</name>
</gene>
<dbReference type="Proteomes" id="UP001596083">
    <property type="component" value="Unassembled WGS sequence"/>
</dbReference>
<dbReference type="SUPFAM" id="SSF143212">
    <property type="entry name" value="Rv2632c-like"/>
    <property type="match status" value="1"/>
</dbReference>
<dbReference type="Pfam" id="PF08962">
    <property type="entry name" value="Rv2632c-like"/>
    <property type="match status" value="1"/>
</dbReference>
<name>A0ABW0YYM5_9ACTN</name>
<proteinExistence type="predicted"/>
<reference evidence="3" key="1">
    <citation type="journal article" date="2019" name="Int. J. Syst. Evol. Microbiol.">
        <title>The Global Catalogue of Microorganisms (GCM) 10K type strain sequencing project: providing services to taxonomists for standard genome sequencing and annotation.</title>
        <authorList>
            <consortium name="The Broad Institute Genomics Platform"/>
            <consortium name="The Broad Institute Genome Sequencing Center for Infectious Disease"/>
            <person name="Wu L."/>
            <person name="Ma J."/>
        </authorList>
    </citation>
    <scope>NUCLEOTIDE SEQUENCE [LARGE SCALE GENOMIC DNA]</scope>
    <source>
        <strain evidence="3">CGMCC 4.7304</strain>
    </source>
</reference>
<accession>A0ABW0YYM5</accession>
<dbReference type="InterPro" id="IPR038070">
    <property type="entry name" value="Rv2632c-like_sf"/>
</dbReference>
<dbReference type="Gene3D" id="3.30.160.240">
    <property type="entry name" value="Rv1738"/>
    <property type="match status" value="1"/>
</dbReference>
<sequence length="99" mass="10413">MPHTVEWKIRLKLVEGEGAGDGTTRAQAVLDTGTASFTGHGSARRAPGDREITAIGDEFAAGRALRDLGDQLLHTAEKDVEAAGAAPEPRTSAKHAWPL</sequence>
<evidence type="ECO:0000313" key="3">
    <source>
        <dbReference type="Proteomes" id="UP001596083"/>
    </source>
</evidence>
<evidence type="ECO:0000313" key="2">
    <source>
        <dbReference type="EMBL" id="MFC5720518.1"/>
    </source>
</evidence>
<protein>
    <submittedName>
        <fullName evidence="2">DsRBD fold-containing protein</fullName>
    </submittedName>
</protein>
<keyword evidence="3" id="KW-1185">Reference proteome</keyword>
<comment type="caution">
    <text evidence="2">The sequence shown here is derived from an EMBL/GenBank/DDBJ whole genome shotgun (WGS) entry which is preliminary data.</text>
</comment>
<feature type="region of interest" description="Disordered" evidence="1">
    <location>
        <begin position="76"/>
        <end position="99"/>
    </location>
</feature>
<dbReference type="EMBL" id="JBHSPB010000005">
    <property type="protein sequence ID" value="MFC5720518.1"/>
    <property type="molecule type" value="Genomic_DNA"/>
</dbReference>
<dbReference type="RefSeq" id="WP_390315666.1">
    <property type="nucleotide sequence ID" value="NZ_JBHSPB010000005.1"/>
</dbReference>
<organism evidence="2 3">
    <name type="scientific">Streptomyces gamaensis</name>
    <dbReference type="NCBI Taxonomy" id="1763542"/>
    <lineage>
        <taxon>Bacteria</taxon>
        <taxon>Bacillati</taxon>
        <taxon>Actinomycetota</taxon>
        <taxon>Actinomycetes</taxon>
        <taxon>Kitasatosporales</taxon>
        <taxon>Streptomycetaceae</taxon>
        <taxon>Streptomyces</taxon>
    </lineage>
</organism>
<evidence type="ECO:0000256" key="1">
    <source>
        <dbReference type="SAM" id="MobiDB-lite"/>
    </source>
</evidence>